<evidence type="ECO:0000313" key="1">
    <source>
        <dbReference type="WBParaSite" id="TTAC_0001005401-mRNA-1"/>
    </source>
</evidence>
<dbReference type="WBParaSite" id="TTAC_0001005401-mRNA-1">
    <property type="protein sequence ID" value="TTAC_0001005401-mRNA-1"/>
    <property type="gene ID" value="TTAC_0001005401"/>
</dbReference>
<name>A0A0R3X929_HYDTA</name>
<organism evidence="1">
    <name type="scientific">Hydatigena taeniaeformis</name>
    <name type="common">Feline tapeworm</name>
    <name type="synonym">Taenia taeniaeformis</name>
    <dbReference type="NCBI Taxonomy" id="6205"/>
    <lineage>
        <taxon>Eukaryota</taxon>
        <taxon>Metazoa</taxon>
        <taxon>Spiralia</taxon>
        <taxon>Lophotrochozoa</taxon>
        <taxon>Platyhelminthes</taxon>
        <taxon>Cestoda</taxon>
        <taxon>Eucestoda</taxon>
        <taxon>Cyclophyllidea</taxon>
        <taxon>Taeniidae</taxon>
        <taxon>Hydatigera</taxon>
    </lineage>
</organism>
<dbReference type="AlphaFoldDB" id="A0A0R3X929"/>
<proteinExistence type="predicted"/>
<sequence length="35" mass="3915">MNANYLPLGSQILQVNLVYAPLPVYSRRVALELVV</sequence>
<accession>A0A0R3X929</accession>
<reference evidence="1" key="1">
    <citation type="submission" date="2017-02" db="UniProtKB">
        <authorList>
            <consortium name="WormBaseParasite"/>
        </authorList>
    </citation>
    <scope>IDENTIFICATION</scope>
</reference>
<protein>
    <submittedName>
        <fullName evidence="1">ABC transporter ATP-binding protein</fullName>
    </submittedName>
</protein>